<accession>A0ABS6S0V2</accession>
<sequence length="572" mass="64644">MKKQKKAKVEGHDQVYKACEQLVVLASGSGRSENLMTPSRSVFDDPFEGRTINGMIKPRVPSHVLCLMAHTSIILPQIFRALEIGIESFGHHYKPLLVKENDKYYDPKDPKKGDIASLIADEPDPVTGEKYGNDMAKVLDGEIERLERFYDNFATYQSFTDVRMQFRSDKEHVGFWTMEVLRDGRSIPCGGEHVPSYQVRLLVRDSRPTDVTIPRVGHNWRWVMDERPYYFRRYVQIRGNAKHYFKQFGDPRNFSYINGKQIADADAASAATEMIFCANYTPGTEYGEPDWLPHMHGIGGVFRAEMENFNFFANKLIPAILLLIMGGARQGDKAIARLLDAFDECKGENSQNRVVAAQIPSGAAEVTAGGVGKIDSPKALVHVLTQIQKQDATFQGYIENHIKRLMSSKRIPPLLLGLSSDYNKATSDAAERMCERWIAKPQRNQFDDLQNKTILPAMYIRFHEFESDGPDLSDMDTVARMIDATGRMGGLSINAVRELANKHLGTRMPLYEDREGNMSIQEVVEGIRAQFMGSPVQMGEKQKNKMAEALVEMMTDTLLHIRNHAKRLDKAA</sequence>
<proteinExistence type="predicted"/>
<name>A0ABS6S0V2_9BACT</name>
<evidence type="ECO:0000313" key="1">
    <source>
        <dbReference type="EMBL" id="MBV6342441.1"/>
    </source>
</evidence>
<dbReference type="RefSeq" id="WP_218253060.1">
    <property type="nucleotide sequence ID" value="NZ_JABXWD010000257.1"/>
</dbReference>
<dbReference type="Proteomes" id="UP001196980">
    <property type="component" value="Unassembled WGS sequence"/>
</dbReference>
<reference evidence="1 2" key="1">
    <citation type="journal article" date="2020" name="J Geophys Res Biogeosci">
        <title>Magnetotaxis as an Adaptation to Enable Bacterial Shuttling of Microbial Sulfur and Sulfur Cycling Across Aquatic Oxic#Anoxic Interfaces.</title>
        <authorList>
            <person name="Li J."/>
            <person name="Liu P."/>
            <person name="Wang J."/>
            <person name="Roberts A.P."/>
            <person name="Pan Y."/>
        </authorList>
    </citation>
    <scope>NUCLEOTIDE SEQUENCE [LARGE SCALE GENOMIC DNA]</scope>
    <source>
        <strain evidence="1 2">MYR-1_YQ</strain>
    </source>
</reference>
<keyword evidence="2" id="KW-1185">Reference proteome</keyword>
<organism evidence="1 2">
    <name type="scientific">Candidatus Magnetobacterium casense</name>
    <dbReference type="NCBI Taxonomy" id="1455061"/>
    <lineage>
        <taxon>Bacteria</taxon>
        <taxon>Pseudomonadati</taxon>
        <taxon>Nitrospirota</taxon>
        <taxon>Thermodesulfovibrionia</taxon>
        <taxon>Thermodesulfovibrionales</taxon>
        <taxon>Candidatus Magnetobacteriaceae</taxon>
        <taxon>Candidatus Magnetobacterium</taxon>
    </lineage>
</organism>
<evidence type="ECO:0000313" key="2">
    <source>
        <dbReference type="Proteomes" id="UP001196980"/>
    </source>
</evidence>
<protein>
    <submittedName>
        <fullName evidence="1">Uncharacterized protein</fullName>
    </submittedName>
</protein>
<gene>
    <name evidence="1" type="ORF">HWQ67_12680</name>
</gene>
<dbReference type="EMBL" id="JABXWD010000257">
    <property type="protein sequence ID" value="MBV6342441.1"/>
    <property type="molecule type" value="Genomic_DNA"/>
</dbReference>
<comment type="caution">
    <text evidence="1">The sequence shown here is derived from an EMBL/GenBank/DDBJ whole genome shotgun (WGS) entry which is preliminary data.</text>
</comment>